<dbReference type="GeneID" id="28976678"/>
<proteinExistence type="predicted"/>
<dbReference type="Pfam" id="PF12927">
    <property type="entry name" value="DUF3835"/>
    <property type="match status" value="2"/>
</dbReference>
<organism evidence="4 5">
    <name type="scientific">Rhodotorula graminis (strain WP1)</name>
    <dbReference type="NCBI Taxonomy" id="578459"/>
    <lineage>
        <taxon>Eukaryota</taxon>
        <taxon>Fungi</taxon>
        <taxon>Dikarya</taxon>
        <taxon>Basidiomycota</taxon>
        <taxon>Pucciniomycotina</taxon>
        <taxon>Microbotryomycetes</taxon>
        <taxon>Sporidiobolales</taxon>
        <taxon>Sporidiobolaceae</taxon>
        <taxon>Rhodotorula</taxon>
    </lineage>
</organism>
<evidence type="ECO:0000259" key="3">
    <source>
        <dbReference type="Pfam" id="PF12927"/>
    </source>
</evidence>
<evidence type="ECO:0000256" key="2">
    <source>
        <dbReference type="SAM" id="MobiDB-lite"/>
    </source>
</evidence>
<feature type="region of interest" description="Disordered" evidence="2">
    <location>
        <begin position="750"/>
        <end position="776"/>
    </location>
</feature>
<feature type="compositionally biased region" description="Basic and acidic residues" evidence="2">
    <location>
        <begin position="565"/>
        <end position="579"/>
    </location>
</feature>
<feature type="domain" description="DUF3835" evidence="3">
    <location>
        <begin position="676"/>
        <end position="699"/>
    </location>
</feature>
<feature type="compositionally biased region" description="Pro residues" evidence="2">
    <location>
        <begin position="420"/>
        <end position="430"/>
    </location>
</feature>
<feature type="coiled-coil region" evidence="1">
    <location>
        <begin position="101"/>
        <end position="142"/>
    </location>
</feature>
<dbReference type="OMA" id="DWTINER"/>
<dbReference type="RefSeq" id="XP_018272221.1">
    <property type="nucleotide sequence ID" value="XM_018416230.1"/>
</dbReference>
<feature type="compositionally biased region" description="Low complexity" evidence="2">
    <location>
        <begin position="239"/>
        <end position="257"/>
    </location>
</feature>
<feature type="compositionally biased region" description="Low complexity" evidence="2">
    <location>
        <begin position="486"/>
        <end position="496"/>
    </location>
</feature>
<dbReference type="InterPro" id="IPR024325">
    <property type="entry name" value="DUF3835"/>
</dbReference>
<feature type="region of interest" description="Disordered" evidence="2">
    <location>
        <begin position="551"/>
        <end position="677"/>
    </location>
</feature>
<feature type="compositionally biased region" description="Low complexity" evidence="2">
    <location>
        <begin position="336"/>
        <end position="369"/>
    </location>
</feature>
<feature type="region of interest" description="Disordered" evidence="2">
    <location>
        <begin position="794"/>
        <end position="878"/>
    </location>
</feature>
<evidence type="ECO:0000313" key="5">
    <source>
        <dbReference type="Proteomes" id="UP000053890"/>
    </source>
</evidence>
<feature type="compositionally biased region" description="Gly residues" evidence="2">
    <location>
        <begin position="524"/>
        <end position="538"/>
    </location>
</feature>
<feature type="region of interest" description="Disordered" evidence="2">
    <location>
        <begin position="222"/>
        <end position="280"/>
    </location>
</feature>
<name>A0A194S6F3_RHOGW</name>
<feature type="compositionally biased region" description="Basic and acidic residues" evidence="2">
    <location>
        <begin position="497"/>
        <end position="516"/>
    </location>
</feature>
<dbReference type="OrthoDB" id="21413at2759"/>
<protein>
    <recommendedName>
        <fullName evidence="3">DUF3835 domain-containing protein</fullName>
    </recommendedName>
</protein>
<sequence>MADPNPAALRPLTVPSLSPDLSNLQQLRVQLAQANDKIHNYRHLDHKLATFTDEPTWNAYIPVGPLAYFPGQLIHTNDITRVDNPPQADAADQDPQPRRVLRSAKQARGDVAQAVKDLEAQVVTLTREIEAAEADLRKKRDDERKLGKGAASAGTADLGDEDWTINAQGEVINEEGLPMFDIREDLPLEPAPVASSSKAAQAAPANSSARARGYLIKKGGKQIVRPLPPPIHSAPPAPSSSSSSAPTQPSSTAHPSYAPAPVPAPAETDPNPFPARQPLDIKAILDELEAEEAAAAAVAAAASPPAVTEAEHDEPAPSAERKIVELPDSPPPAAPVAPVAPSSSASKPAAPSTSSAGGFAGFSAGFLAKSKQKRPSNSLAAAGPTSSTSSPSSGTSPATSSTPATTTSASTPAAAASAPAPAPAPAPVPALKPALSRPVSPSARSRAATPAGDKKRVAFDLPPPSAAEEQPSAKKAPILLGPPPSSSAATPASAPAEPRRVEAPAQRPIRDVVVERPLRKAVAPGGGAGASAGAGAGGLPVREKRLSRFKREAFGEPAASVEDVVEGKGKGRAVDERESAPSAASSSPSHAPAARSAEPPSAPISSDVMPAPVHTISLSARPSSGADRPPGTVSFGDIPFGSDEEDEGVPHVAGDVDGEEDEDDDDWDYSDDDDFDDDELDVDLALHQREVALAYHRQRLMLGAGRGTGPLGGWHAEGENPFGAAADEEADQALVPADATLQSLDPSLAASTFGTYPSAGAAQEGRPSRFRQSNRNLESAQLIIPSLLAADPSLAMSHTPLGPPLEHDGEPAAGADADDEDERLRRTLEALAEGRPLPEDEQAAEREREIALREELARDKASAHARRDRTAGKRPPEVVQTIVPERKAPVEIEVRDEAQPAAEVQQEEEKPKKLSRFRQKQLGLIE</sequence>
<dbReference type="STRING" id="578459.A0A194S6F3"/>
<feature type="compositionally biased region" description="Low complexity" evidence="2">
    <location>
        <begin position="293"/>
        <end position="308"/>
    </location>
</feature>
<keyword evidence="1" id="KW-0175">Coiled coil</keyword>
<reference evidence="4 5" key="1">
    <citation type="journal article" date="2015" name="Front. Microbiol.">
        <title>Genome sequence of the plant growth promoting endophytic yeast Rhodotorula graminis WP1.</title>
        <authorList>
            <person name="Firrincieli A."/>
            <person name="Otillar R."/>
            <person name="Salamov A."/>
            <person name="Schmutz J."/>
            <person name="Khan Z."/>
            <person name="Redman R.S."/>
            <person name="Fleck N.D."/>
            <person name="Lindquist E."/>
            <person name="Grigoriev I.V."/>
            <person name="Doty S.L."/>
        </authorList>
    </citation>
    <scope>NUCLEOTIDE SEQUENCE [LARGE SCALE GENOMIC DNA]</scope>
    <source>
        <strain evidence="4 5">WP1</strain>
    </source>
</reference>
<feature type="compositionally biased region" description="Low complexity" evidence="2">
    <location>
        <begin position="380"/>
        <end position="419"/>
    </location>
</feature>
<evidence type="ECO:0000313" key="4">
    <source>
        <dbReference type="EMBL" id="KPV76172.1"/>
    </source>
</evidence>
<dbReference type="AlphaFoldDB" id="A0A194S6F3"/>
<feature type="region of interest" description="Disordered" evidence="2">
    <location>
        <begin position="292"/>
        <end position="516"/>
    </location>
</feature>
<accession>A0A194S6F3</accession>
<dbReference type="Proteomes" id="UP000053890">
    <property type="component" value="Unassembled WGS sequence"/>
</dbReference>
<feature type="domain" description="DUF3835" evidence="3">
    <location>
        <begin position="896"/>
        <end position="921"/>
    </location>
</feature>
<feature type="compositionally biased region" description="Acidic residues" evidence="2">
    <location>
        <begin position="656"/>
        <end position="677"/>
    </location>
</feature>
<feature type="compositionally biased region" description="Basic and acidic residues" evidence="2">
    <location>
        <begin position="843"/>
        <end position="862"/>
    </location>
</feature>
<feature type="region of interest" description="Disordered" evidence="2">
    <location>
        <begin position="78"/>
        <end position="97"/>
    </location>
</feature>
<keyword evidence="5" id="KW-1185">Reference proteome</keyword>
<feature type="compositionally biased region" description="Low complexity" evidence="2">
    <location>
        <begin position="433"/>
        <end position="451"/>
    </location>
</feature>
<feature type="compositionally biased region" description="Low complexity" evidence="2">
    <location>
        <begin position="580"/>
        <end position="606"/>
    </location>
</feature>
<feature type="region of interest" description="Disordered" evidence="2">
    <location>
        <begin position="894"/>
        <end position="926"/>
    </location>
</feature>
<feature type="region of interest" description="Disordered" evidence="2">
    <location>
        <begin position="521"/>
        <end position="540"/>
    </location>
</feature>
<feature type="compositionally biased region" description="Pro residues" evidence="2">
    <location>
        <begin position="226"/>
        <end position="238"/>
    </location>
</feature>
<dbReference type="EMBL" id="KQ474076">
    <property type="protein sequence ID" value="KPV76172.1"/>
    <property type="molecule type" value="Genomic_DNA"/>
</dbReference>
<feature type="compositionally biased region" description="Low complexity" evidence="2">
    <location>
        <begin position="85"/>
        <end position="94"/>
    </location>
</feature>
<feature type="compositionally biased region" description="Basic and acidic residues" evidence="2">
    <location>
        <begin position="309"/>
        <end position="325"/>
    </location>
</feature>
<gene>
    <name evidence="4" type="ORF">RHOBADRAFT_52216</name>
</gene>
<evidence type="ECO:0000256" key="1">
    <source>
        <dbReference type="SAM" id="Coils"/>
    </source>
</evidence>